<protein>
    <submittedName>
        <fullName evidence="1">Uncharacterized protein</fullName>
    </submittedName>
</protein>
<gene>
    <name evidence="1" type="ORF">MtrunA17_Chr7g0234001</name>
</gene>
<dbReference type="EMBL" id="PSQE01000007">
    <property type="protein sequence ID" value="RHN45683.1"/>
    <property type="molecule type" value="Genomic_DNA"/>
</dbReference>
<reference evidence="2" key="1">
    <citation type="journal article" date="2018" name="Nat. Plants">
        <title>Whole-genome landscape of Medicago truncatula symbiotic genes.</title>
        <authorList>
            <person name="Pecrix Y."/>
            <person name="Staton S.E."/>
            <person name="Sallet E."/>
            <person name="Lelandais-Briere C."/>
            <person name="Moreau S."/>
            <person name="Carrere S."/>
            <person name="Blein T."/>
            <person name="Jardinaud M.F."/>
            <person name="Latrasse D."/>
            <person name="Zouine M."/>
            <person name="Zahm M."/>
            <person name="Kreplak J."/>
            <person name="Mayjonade B."/>
            <person name="Satge C."/>
            <person name="Perez M."/>
            <person name="Cauet S."/>
            <person name="Marande W."/>
            <person name="Chantry-Darmon C."/>
            <person name="Lopez-Roques C."/>
            <person name="Bouchez O."/>
            <person name="Berard A."/>
            <person name="Debelle F."/>
            <person name="Munos S."/>
            <person name="Bendahmane A."/>
            <person name="Berges H."/>
            <person name="Niebel A."/>
            <person name="Buitink J."/>
            <person name="Frugier F."/>
            <person name="Benhamed M."/>
            <person name="Crespi M."/>
            <person name="Gouzy J."/>
            <person name="Gamas P."/>
        </authorList>
    </citation>
    <scope>NUCLEOTIDE SEQUENCE [LARGE SCALE GENOMIC DNA]</scope>
    <source>
        <strain evidence="2">cv. Jemalong A17</strain>
    </source>
</reference>
<name>A0A396GYX7_MEDTR</name>
<dbReference type="AlphaFoldDB" id="A0A396GYX7"/>
<dbReference type="Gramene" id="rna40066">
    <property type="protein sequence ID" value="RHN45683.1"/>
    <property type="gene ID" value="gene40066"/>
</dbReference>
<sequence length="52" mass="5568">MCVLSGLAVGFLLAITLLGFGVFCIYSTPCICSSFYPAWCVLHGLEVIILIV</sequence>
<comment type="caution">
    <text evidence="1">The sequence shown here is derived from an EMBL/GenBank/DDBJ whole genome shotgun (WGS) entry which is preliminary data.</text>
</comment>
<dbReference type="Proteomes" id="UP000265566">
    <property type="component" value="Chromosome 7"/>
</dbReference>
<organism evidence="1 2">
    <name type="scientific">Medicago truncatula</name>
    <name type="common">Barrel medic</name>
    <name type="synonym">Medicago tribuloides</name>
    <dbReference type="NCBI Taxonomy" id="3880"/>
    <lineage>
        <taxon>Eukaryota</taxon>
        <taxon>Viridiplantae</taxon>
        <taxon>Streptophyta</taxon>
        <taxon>Embryophyta</taxon>
        <taxon>Tracheophyta</taxon>
        <taxon>Spermatophyta</taxon>
        <taxon>Magnoliopsida</taxon>
        <taxon>eudicotyledons</taxon>
        <taxon>Gunneridae</taxon>
        <taxon>Pentapetalae</taxon>
        <taxon>rosids</taxon>
        <taxon>fabids</taxon>
        <taxon>Fabales</taxon>
        <taxon>Fabaceae</taxon>
        <taxon>Papilionoideae</taxon>
        <taxon>50 kb inversion clade</taxon>
        <taxon>NPAAA clade</taxon>
        <taxon>Hologalegina</taxon>
        <taxon>IRL clade</taxon>
        <taxon>Trifolieae</taxon>
        <taxon>Medicago</taxon>
    </lineage>
</organism>
<evidence type="ECO:0000313" key="2">
    <source>
        <dbReference type="Proteomes" id="UP000265566"/>
    </source>
</evidence>
<proteinExistence type="predicted"/>
<accession>A0A396GYX7</accession>
<evidence type="ECO:0000313" key="1">
    <source>
        <dbReference type="EMBL" id="RHN45683.1"/>
    </source>
</evidence>